<dbReference type="RefSeq" id="WP_032494221.1">
    <property type="nucleotide sequence ID" value="NG_051938.1"/>
</dbReference>
<dbReference type="PANTHER" id="PTHR43300">
    <property type="entry name" value="ACETYLTRANSFERASE"/>
    <property type="match status" value="1"/>
</dbReference>
<feature type="binding site" evidence="3">
    <location>
        <position position="187"/>
    </location>
    <ligand>
        <name>acetyl-CoA</name>
        <dbReference type="ChEBI" id="CHEBI:57288"/>
    </ligand>
</feature>
<feature type="binding site" evidence="7">
    <location>
        <position position="207"/>
    </location>
    <ligand>
        <name>CoA</name>
        <dbReference type="ChEBI" id="CHEBI:57287"/>
        <label>1</label>
    </ligand>
</feature>
<feature type="binding site" evidence="9">
    <location>
        <position position="134"/>
    </location>
    <ligand>
        <name>CoA</name>
        <dbReference type="ChEBI" id="CHEBI:57287"/>
        <label>2</label>
    </ligand>
</feature>
<feature type="binding site" evidence="8">
    <location>
        <position position="187"/>
    </location>
    <ligand>
        <name>CoA</name>
        <dbReference type="ChEBI" id="CHEBI:57287"/>
        <label>3</label>
    </ligand>
</feature>
<evidence type="ECO:0007829" key="8">
    <source>
        <dbReference type="PDB" id="7UUM"/>
    </source>
</evidence>
<keyword evidence="1" id="KW-0614">Plasmid</keyword>
<dbReference type="PDB" id="7UUJ">
    <property type="method" value="X-ray"/>
    <property type="resolution" value="1.78 A"/>
    <property type="chains" value="A/B/C=1-274"/>
</dbReference>
<feature type="binding site" evidence="7">
    <location>
        <position position="126"/>
    </location>
    <ligand>
        <name>CoA</name>
        <dbReference type="ChEBI" id="CHEBI:57287"/>
        <label>1</label>
    </ligand>
</feature>
<reference evidence="1" key="1">
    <citation type="submission" date="2010-04" db="EMBL/GenBank/DDBJ databases">
        <authorList>
            <person name="Li W."/>
        </authorList>
    </citation>
    <scope>NUCLEOTIDE SEQUENCE</scope>
    <source>
        <strain evidence="1">Rd 11</strain>
        <plasmid evidence="1">pAFS11</plasmid>
    </source>
</reference>
<dbReference type="InterPro" id="IPR050179">
    <property type="entry name" value="Trans_hexapeptide_repeat"/>
</dbReference>
<evidence type="ECO:0000313" key="1">
    <source>
        <dbReference type="EMBL" id="CBL58181.1"/>
    </source>
</evidence>
<feature type="binding site" evidence="3">
    <location>
        <position position="230"/>
    </location>
    <ligand>
        <name>acetyl-CoA</name>
        <dbReference type="ChEBI" id="CHEBI:57288"/>
    </ligand>
</feature>
<feature type="binding site" evidence="5">
    <location>
        <position position="252"/>
    </location>
    <ligand>
        <name>Mg(2+)</name>
        <dbReference type="ChEBI" id="CHEBI:18420"/>
    </ligand>
</feature>
<feature type="binding site" evidence="3">
    <location>
        <position position="134"/>
    </location>
    <ligand>
        <name>acetyl-CoA</name>
        <dbReference type="ChEBI" id="CHEBI:57288"/>
    </ligand>
</feature>
<reference evidence="4" key="5">
    <citation type="submission" date="2020-07" db="PDB data bank">
        <title>Crystal structure of aminoglycoside resistance enzyme ApmA, complex with apramycin.</title>
        <authorList>
            <person name="Stogios P.J."/>
        </authorList>
    </citation>
    <scope>X-RAY CRYSTALLOGRAPHY (1.85 ANGSTROMS)</scope>
</reference>
<reference evidence="5" key="6">
    <citation type="submission" date="2022-04" db="PDB data bank">
        <title>Crystal structure of aminoglycoside resistance enzyme ApmA, complex with gentamicin.</title>
        <authorList>
            <person name="Stogios P.J."/>
        </authorList>
    </citation>
    <scope>X-RAY CRYSTALLOGRAPHY (1.78 ANGSTROMS) IN COMPLEX WITH MG(2+)</scope>
</reference>
<dbReference type="Gene3D" id="2.160.10.10">
    <property type="entry name" value="Hexapeptide repeat proteins"/>
    <property type="match status" value="1"/>
</dbReference>
<reference evidence="2" key="3">
    <citation type="submission" date="2020-07" db="PDB data bank">
        <title>Crystal structure of aminoglycoside resistance enzyme ApmA, apoenzyme.</title>
        <authorList>
            <person name="Stogios P.J."/>
        </authorList>
    </citation>
    <scope>X-RAY CRYSTALLOGRAPHY (2.08 ANGSTROMS)</scope>
</reference>
<dbReference type="PDB" id="7JM2">
    <property type="method" value="X-ray"/>
    <property type="resolution" value="1.85 A"/>
    <property type="chains" value="A/B/C=1-274"/>
</dbReference>
<feature type="binding site" evidence="3">
    <location>
        <position position="126"/>
    </location>
    <ligand>
        <name>acetyl-CoA</name>
        <dbReference type="ChEBI" id="CHEBI:57288"/>
    </ligand>
</feature>
<organism evidence="1">
    <name type="scientific">Staphylococcus aureus</name>
    <dbReference type="NCBI Taxonomy" id="1280"/>
    <lineage>
        <taxon>Bacteria</taxon>
        <taxon>Bacillati</taxon>
        <taxon>Bacillota</taxon>
        <taxon>Bacilli</taxon>
        <taxon>Bacillales</taxon>
        <taxon>Staphylococcaceae</taxon>
        <taxon>Staphylococcus</taxon>
    </lineage>
</organism>
<feature type="binding site" evidence="7">
    <location>
        <position position="187"/>
    </location>
    <ligand>
        <name>CoA</name>
        <dbReference type="ChEBI" id="CHEBI:57287"/>
        <label>1</label>
    </ligand>
</feature>
<dbReference type="NCBIfam" id="NF000084">
    <property type="entry name" value="amicyc_ac_ApmA"/>
    <property type="match status" value="1"/>
</dbReference>
<dbReference type="GO" id="GO:0016740">
    <property type="term" value="F:transferase activity"/>
    <property type="evidence" value="ECO:0007669"/>
    <property type="project" value="UniProtKB-KW"/>
</dbReference>
<feature type="binding site" evidence="8">
    <location>
        <position position="230"/>
    </location>
    <ligand>
        <name>CoA</name>
        <dbReference type="ChEBI" id="CHEBI:57287"/>
        <label>3</label>
    </ligand>
</feature>
<evidence type="ECO:0007829" key="9">
    <source>
        <dbReference type="PDB" id="7UUO"/>
    </source>
</evidence>
<dbReference type="PDB" id="7UUO">
    <property type="method" value="X-ray"/>
    <property type="resolution" value="2.65 A"/>
    <property type="chains" value="A/B/C=1-274"/>
</dbReference>
<feature type="binding site" evidence="3">
    <location>
        <position position="184"/>
    </location>
    <ligand>
        <name>acetyl-CoA</name>
        <dbReference type="ChEBI" id="CHEBI:57288"/>
    </ligand>
</feature>
<keyword evidence="1" id="KW-0808">Transferase</keyword>
<dbReference type="CDD" id="cd03349">
    <property type="entry name" value="LbH_XAT"/>
    <property type="match status" value="1"/>
</dbReference>
<dbReference type="PDB" id="7JM0">
    <property type="method" value="X-ray"/>
    <property type="resolution" value="2.08 A"/>
    <property type="chains" value="A/B/C=1-274"/>
</dbReference>
<dbReference type="GO" id="GO:0046872">
    <property type="term" value="F:metal ion binding"/>
    <property type="evidence" value="ECO:0007669"/>
    <property type="project" value="UniProtKB-KW"/>
</dbReference>
<feature type="binding site" evidence="7">
    <location>
        <position position="229"/>
    </location>
    <ligand>
        <name>CoA</name>
        <dbReference type="ChEBI" id="CHEBI:57287"/>
        <label>1</label>
    </ligand>
</feature>
<feature type="binding site" evidence="7">
    <location>
        <position position="230"/>
    </location>
    <ligand>
        <name>CoA</name>
        <dbReference type="ChEBI" id="CHEBI:57287"/>
        <label>1</label>
    </ligand>
</feature>
<dbReference type="CARD" id="ARO:3003918">
    <property type="molecule name" value="apmA"/>
    <property type="mechanism identifier" value="ARO:0001004"/>
    <property type="mechanism name" value="antibiotic inactivation"/>
</dbReference>
<dbReference type="InterPro" id="IPR011004">
    <property type="entry name" value="Trimer_LpxA-like_sf"/>
</dbReference>
<dbReference type="EMBL" id="FN806789">
    <property type="protein sequence ID" value="CBL58181.1"/>
    <property type="molecule type" value="Genomic_DNA"/>
</dbReference>
<feature type="binding site" evidence="7">
    <location>
        <position position="185"/>
    </location>
    <ligand>
        <name>CoA</name>
        <dbReference type="ChEBI" id="CHEBI:57287"/>
        <label>1</label>
    </ligand>
</feature>
<keyword evidence="5" id="KW-0479">Metal-binding</keyword>
<evidence type="ECO:0007829" key="2">
    <source>
        <dbReference type="PDB" id="7JM0"/>
    </source>
</evidence>
<feature type="binding site" evidence="8">
    <location>
        <position position="207"/>
    </location>
    <ligand>
        <name>CoA</name>
        <dbReference type="ChEBI" id="CHEBI:57287"/>
        <label>3</label>
    </ligand>
</feature>
<feature type="binding site" evidence="8">
    <location>
        <position position="167"/>
    </location>
    <ligand>
        <name>CoA</name>
        <dbReference type="ChEBI" id="CHEBI:57287"/>
        <label>3</label>
    </ligand>
</feature>
<protein>
    <submittedName>
        <fullName evidence="1">Aminocyclitol acetyltransferase ApmA</fullName>
    </submittedName>
</protein>
<geneLocation type="plasmid" evidence="1">
    <name>pAFS11</name>
</geneLocation>
<dbReference type="PDB" id="7UUN">
    <property type="method" value="X-ray"/>
    <property type="resolution" value="2.83 A"/>
    <property type="chains" value="A=1-274"/>
</dbReference>
<evidence type="ECO:0007829" key="5">
    <source>
        <dbReference type="PDB" id="7UUJ"/>
    </source>
</evidence>
<evidence type="ECO:0007829" key="6">
    <source>
        <dbReference type="PDB" id="7UUK"/>
    </source>
</evidence>
<reference evidence="6 7" key="7">
    <citation type="journal article" date="2024" name="Nat. Chem. Biol.">
        <title>Mechanistic plasticity in ApmA enables aminoglycoside promiscuity for resistance.</title>
        <authorList>
            <person name="Bordeleau E."/>
            <person name="Stogios P.J."/>
            <person name="Evdokimova E."/>
            <person name="Koteva K."/>
            <person name="Savchenko A."/>
            <person name="Wright G.D."/>
        </authorList>
    </citation>
    <scope>X-RAY CRYSTALLOGRAPHY (2.26 ANGSTROMS) IN COMPLEX WITH COA</scope>
</reference>
<feature type="binding site" evidence="8">
    <location>
        <position position="229"/>
    </location>
    <ligand>
        <name>CoA</name>
        <dbReference type="ChEBI" id="CHEBI:57287"/>
        <label>3</label>
    </ligand>
</feature>
<feature type="binding site" evidence="7">
    <location>
        <position position="134"/>
    </location>
    <ligand>
        <name>CoA</name>
        <dbReference type="ChEBI" id="CHEBI:57287"/>
        <label>1</label>
    </ligand>
</feature>
<reference evidence="1" key="2">
    <citation type="journal article" date="2011" name="Antimicrob. Agents Chemother.">
        <title>Novel apramycin resistance gene apmA in bovine and porcine methicillin-resistant Staphylococcus aureus ST398 isolates.</title>
        <authorList>
            <person name="Fessler A.T."/>
            <person name="Kadlec K."/>
            <person name="Schwarz S."/>
        </authorList>
    </citation>
    <scope>NUCLEOTIDE SEQUENCE</scope>
    <source>
        <strain evidence="1">Rd 11</strain>
        <plasmid evidence="1">pAFS11</plasmid>
    </source>
</reference>
<dbReference type="PDB" id="7UUK">
    <property type="method" value="X-ray"/>
    <property type="resolution" value="2.82 A"/>
    <property type="chains" value="A/B/C=1-274"/>
</dbReference>
<sequence>MKTRLEQVLERYLNGREVAVWGVPTRRLLRALKPFKFHTADRVDPQYHYVVAVTDDDLTDFLSDEQSKSFQYANDYLTFDDEGGELPFERMCFNVPVGRQTYFGDGVVGACENGYIKSIGQFTSINGTAEIHANHQLNMTFVSDDIQNFFNEESMAVFQEKLRKDPKHPYAYSKEPMTIGSDVYIGAHAFINASTVTSIGDGAIIGSGAVVLENVPPFAVVVGVPARIKRYRFSKEMIETLLRVKWWDWSIEEINENVDALISPELFMKKYGSL</sequence>
<reference evidence="3" key="4">
    <citation type="submission" date="2020-07" db="PDB data bank">
        <title>Crystal structure of aminoglycoside resistance enzyme ApmA, complex with acetyl-CoA.</title>
        <authorList>
            <person name="Stogios P.J."/>
        </authorList>
    </citation>
    <scope>X-RAY CRYSTALLOGRAPHY (2.31 ANGSTROMS) IN COMPLEX WITH ACETYL-COA</scope>
</reference>
<dbReference type="AlphaFoldDB" id="A0A1D0AST6"/>
<dbReference type="PDB" id="7JM1">
    <property type="method" value="X-ray"/>
    <property type="resolution" value="2.31 A"/>
    <property type="chains" value="A/B/C=1-274"/>
</dbReference>
<keyword evidence="2 3" id="KW-0002">3D-structure</keyword>
<dbReference type="SUPFAM" id="SSF51161">
    <property type="entry name" value="Trimeric LpxA-like enzymes"/>
    <property type="match status" value="1"/>
</dbReference>
<accession>A0A1D0AST6</accession>
<gene>
    <name evidence="1" type="primary">apmA</name>
</gene>
<evidence type="ECO:0007829" key="7">
    <source>
        <dbReference type="PDB" id="7UUL"/>
    </source>
</evidence>
<feature type="binding site" evidence="7">
    <location>
        <position position="184"/>
    </location>
    <ligand>
        <name>CoA</name>
        <dbReference type="ChEBI" id="CHEBI:57287"/>
        <label>1</label>
    </ligand>
</feature>
<feature type="binding site" evidence="3">
    <location>
        <position position="229"/>
    </location>
    <ligand>
        <name>acetyl-CoA</name>
        <dbReference type="ChEBI" id="CHEBI:57288"/>
    </ligand>
</feature>
<feature type="binding site" evidence="8">
    <location>
        <position position="184"/>
    </location>
    <ligand>
        <name>CoA</name>
        <dbReference type="ChEBI" id="CHEBI:57287"/>
        <label>3</label>
    </ligand>
</feature>
<dbReference type="PDB" id="7UUL">
    <property type="method" value="X-ray"/>
    <property type="resolution" value="2.26 A"/>
    <property type="chains" value="A/B/C/D/E/F=1-274"/>
</dbReference>
<name>A0A1D0AST6_STAAU</name>
<dbReference type="PANTHER" id="PTHR43300:SF11">
    <property type="entry name" value="ACETYLTRANSFERASE RV3034C-RELATED"/>
    <property type="match status" value="1"/>
</dbReference>
<evidence type="ECO:0007829" key="4">
    <source>
        <dbReference type="PDB" id="7JM2"/>
    </source>
</evidence>
<evidence type="ECO:0007829" key="3">
    <source>
        <dbReference type="PDB" id="7JM1"/>
    </source>
</evidence>
<dbReference type="SMR" id="A0A1D0AST6"/>
<dbReference type="PDB" id="7UUM">
    <property type="method" value="X-ray"/>
    <property type="resolution" value="2.74 A"/>
    <property type="chains" value="A=1-274"/>
</dbReference>
<feature type="binding site" evidence="3">
    <location>
        <position position="207"/>
    </location>
    <ligand>
        <name>acetyl-CoA</name>
        <dbReference type="ChEBI" id="CHEBI:57288"/>
    </ligand>
</feature>
<proteinExistence type="evidence at protein level"/>